<feature type="compositionally biased region" description="Basic and acidic residues" evidence="1">
    <location>
        <begin position="7"/>
        <end position="26"/>
    </location>
</feature>
<accession>A0A4Z2G6F7</accession>
<evidence type="ECO:0000313" key="2">
    <source>
        <dbReference type="EMBL" id="TNN48364.1"/>
    </source>
</evidence>
<organism evidence="2 3">
    <name type="scientific">Liparis tanakae</name>
    <name type="common">Tanaka's snailfish</name>
    <dbReference type="NCBI Taxonomy" id="230148"/>
    <lineage>
        <taxon>Eukaryota</taxon>
        <taxon>Metazoa</taxon>
        <taxon>Chordata</taxon>
        <taxon>Craniata</taxon>
        <taxon>Vertebrata</taxon>
        <taxon>Euteleostomi</taxon>
        <taxon>Actinopterygii</taxon>
        <taxon>Neopterygii</taxon>
        <taxon>Teleostei</taxon>
        <taxon>Neoteleostei</taxon>
        <taxon>Acanthomorphata</taxon>
        <taxon>Eupercaria</taxon>
        <taxon>Perciformes</taxon>
        <taxon>Cottioidei</taxon>
        <taxon>Cottales</taxon>
        <taxon>Liparidae</taxon>
        <taxon>Liparis</taxon>
    </lineage>
</organism>
<protein>
    <submittedName>
        <fullName evidence="2">Uncharacterized protein</fullName>
    </submittedName>
</protein>
<keyword evidence="3" id="KW-1185">Reference proteome</keyword>
<name>A0A4Z2G6F7_9TELE</name>
<dbReference type="EMBL" id="SRLO01000700">
    <property type="protein sequence ID" value="TNN48364.1"/>
    <property type="molecule type" value="Genomic_DNA"/>
</dbReference>
<gene>
    <name evidence="2" type="ORF">EYF80_041443</name>
</gene>
<feature type="region of interest" description="Disordered" evidence="1">
    <location>
        <begin position="39"/>
        <end position="58"/>
    </location>
</feature>
<reference evidence="2 3" key="1">
    <citation type="submission" date="2019-03" db="EMBL/GenBank/DDBJ databases">
        <title>First draft genome of Liparis tanakae, snailfish: a comprehensive survey of snailfish specific genes.</title>
        <authorList>
            <person name="Kim W."/>
            <person name="Song I."/>
            <person name="Jeong J.-H."/>
            <person name="Kim D."/>
            <person name="Kim S."/>
            <person name="Ryu S."/>
            <person name="Song J.Y."/>
            <person name="Lee S.K."/>
        </authorList>
    </citation>
    <scope>NUCLEOTIDE SEQUENCE [LARGE SCALE GENOMIC DNA]</scope>
    <source>
        <tissue evidence="2">Muscle</tissue>
    </source>
</reference>
<evidence type="ECO:0000256" key="1">
    <source>
        <dbReference type="SAM" id="MobiDB-lite"/>
    </source>
</evidence>
<dbReference type="AlphaFoldDB" id="A0A4Z2G6F7"/>
<sequence>MEDDEGQEKTKDDRRKQREEKPRDSLNLDICSQQIPDQLSKSCGDQTQTSTVPPTITASPLANNMASAERTFPGAAYLLDAGMYWEQNSVHHNLSERVLHPDSCEHGPAGQRVDGAVHEGVEPNEADHLIGKVFGGLDPRIIRLAGTLKETGPLNTALMSAMLYTHTAEPRKMELRGEETREQVKATEGKQSVVVLMTVR</sequence>
<comment type="caution">
    <text evidence="2">The sequence shown here is derived from an EMBL/GenBank/DDBJ whole genome shotgun (WGS) entry which is preliminary data.</text>
</comment>
<evidence type="ECO:0000313" key="3">
    <source>
        <dbReference type="Proteomes" id="UP000314294"/>
    </source>
</evidence>
<proteinExistence type="predicted"/>
<feature type="region of interest" description="Disordered" evidence="1">
    <location>
        <begin position="1"/>
        <end position="27"/>
    </location>
</feature>
<dbReference type="Proteomes" id="UP000314294">
    <property type="component" value="Unassembled WGS sequence"/>
</dbReference>